<dbReference type="RefSeq" id="WP_126074870.1">
    <property type="nucleotide sequence ID" value="NZ_CP051166.1"/>
</dbReference>
<dbReference type="Gene3D" id="3.30.70.60">
    <property type="match status" value="1"/>
</dbReference>
<sequence>MAGLKIASAGRQAAAPSMLAARVAWEARLHGARLGWGAAVGACALALAALCAWQSQRLEARQQELARQIAAARSAKPAQHRVALPDGARRVAAFYAYLPAHDTIPDLLKQLVDVATSNGVVLAKADYKAQAEDGAAFMRYQITLPIKADYANVQAFIVGALRDMPALTLDSVTFKREQIDTGEVEARVHFNLLVRKAAAKGGRR</sequence>
<dbReference type="Pfam" id="PF04350">
    <property type="entry name" value="PilO"/>
    <property type="match status" value="1"/>
</dbReference>
<evidence type="ECO:0000313" key="2">
    <source>
        <dbReference type="Proteomes" id="UP000278085"/>
    </source>
</evidence>
<dbReference type="EMBL" id="RXLQ01000007">
    <property type="protein sequence ID" value="RSZ58297.1"/>
    <property type="molecule type" value="Genomic_DNA"/>
</dbReference>
<proteinExistence type="predicted"/>
<name>A0A430HL74_9BURK</name>
<accession>A0A430HL74</accession>
<reference evidence="1 2" key="1">
    <citation type="submission" date="2018-12" db="EMBL/GenBank/DDBJ databases">
        <authorList>
            <person name="Yang E."/>
        </authorList>
    </citation>
    <scope>NUCLEOTIDE SEQUENCE [LARGE SCALE GENOMIC DNA]</scope>
    <source>
        <strain evidence="1 2">SOD</strain>
    </source>
</reference>
<evidence type="ECO:0000313" key="1">
    <source>
        <dbReference type="EMBL" id="RSZ58297.1"/>
    </source>
</evidence>
<dbReference type="AlphaFoldDB" id="A0A430HL74"/>
<keyword evidence="2" id="KW-1185">Reference proteome</keyword>
<dbReference type="Proteomes" id="UP000278085">
    <property type="component" value="Unassembled WGS sequence"/>
</dbReference>
<organism evidence="1 2">
    <name type="scientific">Massilia atriviolacea</name>
    <dbReference type="NCBI Taxonomy" id="2495579"/>
    <lineage>
        <taxon>Bacteria</taxon>
        <taxon>Pseudomonadati</taxon>
        <taxon>Pseudomonadota</taxon>
        <taxon>Betaproteobacteria</taxon>
        <taxon>Burkholderiales</taxon>
        <taxon>Oxalobacteraceae</taxon>
        <taxon>Telluria group</taxon>
        <taxon>Massilia</taxon>
    </lineage>
</organism>
<comment type="caution">
    <text evidence="1">The sequence shown here is derived from an EMBL/GenBank/DDBJ whole genome shotgun (WGS) entry which is preliminary data.</text>
</comment>
<dbReference type="InterPro" id="IPR014717">
    <property type="entry name" value="Transl_elong_EF1B/ribsomal_bS6"/>
</dbReference>
<dbReference type="GO" id="GO:0043683">
    <property type="term" value="P:type IV pilus assembly"/>
    <property type="evidence" value="ECO:0007669"/>
    <property type="project" value="InterPro"/>
</dbReference>
<evidence type="ECO:0008006" key="3">
    <source>
        <dbReference type="Google" id="ProtNLM"/>
    </source>
</evidence>
<dbReference type="InterPro" id="IPR007445">
    <property type="entry name" value="PilO"/>
</dbReference>
<gene>
    <name evidence="1" type="ORF">EJB06_15170</name>
</gene>
<dbReference type="GO" id="GO:0043107">
    <property type="term" value="P:type IV pilus-dependent motility"/>
    <property type="evidence" value="ECO:0007669"/>
    <property type="project" value="InterPro"/>
</dbReference>
<dbReference type="OrthoDB" id="9096701at2"/>
<protein>
    <recommendedName>
        <fullName evidence="3">Pilus assembly protein PilO</fullName>
    </recommendedName>
</protein>